<dbReference type="InterPro" id="IPR014944">
    <property type="entry name" value="Toxin_SymE-like"/>
</dbReference>
<dbReference type="RefSeq" id="WP_086321167.1">
    <property type="nucleotide sequence ID" value="NZ_NASK01000104.1"/>
</dbReference>
<feature type="domain" description="Toxin SymE-like" evidence="1">
    <location>
        <begin position="2"/>
        <end position="51"/>
    </location>
</feature>
<sequence length="68" mass="7760">MERHYTVGYLPSRSDDSIPAIHLKGKWLNQAGFTTGTPLIIRVMQGCLVIITEPKHQTDNRKLLEEIQ</sequence>
<dbReference type="AlphaFoldDB" id="A0A242NRE7"/>
<evidence type="ECO:0000313" key="3">
    <source>
        <dbReference type="Proteomes" id="UP000194968"/>
    </source>
</evidence>
<evidence type="ECO:0000259" key="1">
    <source>
        <dbReference type="Pfam" id="PF08845"/>
    </source>
</evidence>
<dbReference type="EMBL" id="NASK01000104">
    <property type="protein sequence ID" value="OTQ48062.1"/>
    <property type="molecule type" value="Genomic_DNA"/>
</dbReference>
<dbReference type="GO" id="GO:0003723">
    <property type="term" value="F:RNA binding"/>
    <property type="evidence" value="ECO:0007669"/>
    <property type="project" value="InterPro"/>
</dbReference>
<comment type="caution">
    <text evidence="2">The sequence shown here is derived from an EMBL/GenBank/DDBJ whole genome shotgun (WGS) entry which is preliminary data.</text>
</comment>
<protein>
    <recommendedName>
        <fullName evidence="1">Toxin SymE-like domain-containing protein</fullName>
    </recommendedName>
</protein>
<reference evidence="2 3" key="1">
    <citation type="submission" date="2017-03" db="EMBL/GenBank/DDBJ databases">
        <title>Comparative genomics of honeybee gut symbionts reveal geographically distinct and subgroup specific antibiotic resistance.</title>
        <authorList>
            <person name="Ludvigsen J."/>
            <person name="Porcellato D."/>
            <person name="Labee-Lund T.M."/>
            <person name="Amdam G.V."/>
            <person name="Rudi K."/>
        </authorList>
    </citation>
    <scope>NUCLEOTIDE SEQUENCE [LARGE SCALE GENOMIC DNA]</scope>
    <source>
        <strain evidence="2 3">A-4-12</strain>
    </source>
</reference>
<dbReference type="GO" id="GO:0005737">
    <property type="term" value="C:cytoplasm"/>
    <property type="evidence" value="ECO:0007669"/>
    <property type="project" value="InterPro"/>
</dbReference>
<dbReference type="Proteomes" id="UP000194968">
    <property type="component" value="Unassembled WGS sequence"/>
</dbReference>
<organism evidence="2 3">
    <name type="scientific">Gilliamella apis</name>
    <dbReference type="NCBI Taxonomy" id="1970738"/>
    <lineage>
        <taxon>Bacteria</taxon>
        <taxon>Pseudomonadati</taxon>
        <taxon>Pseudomonadota</taxon>
        <taxon>Gammaproteobacteria</taxon>
        <taxon>Orbales</taxon>
        <taxon>Orbaceae</taxon>
        <taxon>Gilliamella</taxon>
    </lineage>
</organism>
<dbReference type="OrthoDB" id="6080577at2"/>
<accession>A0A242NRE7</accession>
<dbReference type="Pfam" id="PF08845">
    <property type="entry name" value="SymE_toxin"/>
    <property type="match status" value="1"/>
</dbReference>
<evidence type="ECO:0000313" key="2">
    <source>
        <dbReference type="EMBL" id="OTQ48062.1"/>
    </source>
</evidence>
<dbReference type="GO" id="GO:0016788">
    <property type="term" value="F:hydrolase activity, acting on ester bonds"/>
    <property type="evidence" value="ECO:0007669"/>
    <property type="project" value="InterPro"/>
</dbReference>
<proteinExistence type="predicted"/>
<name>A0A242NRE7_9GAMM</name>
<gene>
    <name evidence="2" type="ORF">B6D06_11355</name>
</gene>
<dbReference type="GO" id="GO:0016070">
    <property type="term" value="P:RNA metabolic process"/>
    <property type="evidence" value="ECO:0007669"/>
    <property type="project" value="InterPro"/>
</dbReference>